<dbReference type="AlphaFoldDB" id="A0A8S1VHC3"/>
<dbReference type="Proteomes" id="UP000689195">
    <property type="component" value="Unassembled WGS sequence"/>
</dbReference>
<keyword evidence="2" id="KW-1185">Reference proteome</keyword>
<sequence length="154" mass="18186">MTEGLKFVKYVLLKQENDPLEYCVCTLPISSNIGIPQFPCELPNNFNLFQSNEIFSQLGMKIMDIELEENHKLMRKICCLSLRPLNITSRDFNNNIPIQTQRKFAIPLIQKNEMKVKYDGEYAGKFFQEQYCSFMKGIFHQLFIYDSNEYLPYL</sequence>
<evidence type="ECO:0000313" key="1">
    <source>
        <dbReference type="EMBL" id="CAD8175923.1"/>
    </source>
</evidence>
<dbReference type="OrthoDB" id="191150at2759"/>
<proteinExistence type="predicted"/>
<accession>A0A8S1VHC3</accession>
<gene>
    <name evidence="1" type="ORF">PPENT_87.1.T0640080</name>
</gene>
<evidence type="ECO:0000313" key="2">
    <source>
        <dbReference type="Proteomes" id="UP000689195"/>
    </source>
</evidence>
<dbReference type="EMBL" id="CAJJDO010000064">
    <property type="protein sequence ID" value="CAD8175923.1"/>
    <property type="molecule type" value="Genomic_DNA"/>
</dbReference>
<name>A0A8S1VHC3_9CILI</name>
<organism evidence="1 2">
    <name type="scientific">Paramecium pentaurelia</name>
    <dbReference type="NCBI Taxonomy" id="43138"/>
    <lineage>
        <taxon>Eukaryota</taxon>
        <taxon>Sar</taxon>
        <taxon>Alveolata</taxon>
        <taxon>Ciliophora</taxon>
        <taxon>Intramacronucleata</taxon>
        <taxon>Oligohymenophorea</taxon>
        <taxon>Peniculida</taxon>
        <taxon>Parameciidae</taxon>
        <taxon>Paramecium</taxon>
    </lineage>
</organism>
<reference evidence="1" key="1">
    <citation type="submission" date="2021-01" db="EMBL/GenBank/DDBJ databases">
        <authorList>
            <consortium name="Genoscope - CEA"/>
            <person name="William W."/>
        </authorList>
    </citation>
    <scope>NUCLEOTIDE SEQUENCE</scope>
</reference>
<comment type="caution">
    <text evidence="1">The sequence shown here is derived from an EMBL/GenBank/DDBJ whole genome shotgun (WGS) entry which is preliminary data.</text>
</comment>
<protein>
    <submittedName>
        <fullName evidence="1">Uncharacterized protein</fullName>
    </submittedName>
</protein>